<organism evidence="1 2">
    <name type="scientific">Pleurotus cornucopiae</name>
    <name type="common">Cornucopia mushroom</name>
    <dbReference type="NCBI Taxonomy" id="5321"/>
    <lineage>
        <taxon>Eukaryota</taxon>
        <taxon>Fungi</taxon>
        <taxon>Dikarya</taxon>
        <taxon>Basidiomycota</taxon>
        <taxon>Agaricomycotina</taxon>
        <taxon>Agaricomycetes</taxon>
        <taxon>Agaricomycetidae</taxon>
        <taxon>Agaricales</taxon>
        <taxon>Pleurotineae</taxon>
        <taxon>Pleurotaceae</taxon>
        <taxon>Pleurotus</taxon>
    </lineage>
</organism>
<evidence type="ECO:0000313" key="2">
    <source>
        <dbReference type="Proteomes" id="UP000824881"/>
    </source>
</evidence>
<dbReference type="Proteomes" id="UP000824881">
    <property type="component" value="Unassembled WGS sequence"/>
</dbReference>
<comment type="caution">
    <text evidence="1">The sequence shown here is derived from an EMBL/GenBank/DDBJ whole genome shotgun (WGS) entry which is preliminary data.</text>
</comment>
<protein>
    <submittedName>
        <fullName evidence="1">Uncharacterized protein</fullName>
    </submittedName>
</protein>
<dbReference type="EMBL" id="WQMT02000001">
    <property type="protein sequence ID" value="KAG9227431.1"/>
    <property type="molecule type" value="Genomic_DNA"/>
</dbReference>
<evidence type="ECO:0000313" key="1">
    <source>
        <dbReference type="EMBL" id="KAG9227431.1"/>
    </source>
</evidence>
<keyword evidence="2" id="KW-1185">Reference proteome</keyword>
<accession>A0ACB7JBN4</accession>
<name>A0ACB7JBN4_PLECO</name>
<gene>
    <name evidence="1" type="ORF">CCMSSC00406_0000923</name>
</gene>
<proteinExistence type="predicted"/>
<reference evidence="1 2" key="1">
    <citation type="journal article" date="2021" name="Appl. Environ. Microbiol.">
        <title>Genetic linkage and physical mapping for an oyster mushroom Pleurotus cornucopiae and QTL analysis for the trait cap color.</title>
        <authorList>
            <person name="Zhang Y."/>
            <person name="Gao W."/>
            <person name="Sonnenberg A."/>
            <person name="Chen Q."/>
            <person name="Zhang J."/>
            <person name="Huang C."/>
        </authorList>
    </citation>
    <scope>NUCLEOTIDE SEQUENCE [LARGE SCALE GENOMIC DNA]</scope>
    <source>
        <strain evidence="1">CCMSSC00406</strain>
    </source>
</reference>
<sequence length="322" mass="34792">MATVDLNLPISEILHKGTVKSHDEVAKSPGAAALVNAALPREEYVRFLMILWHIYGYCSFFSLLDTVGLTIAVISAIEEALERHAANTVLQPTYNPILLARKSSLSADISAVLQVPESSWQAHPIYTSLMASPPPALTAYTSRITDIESTDPSLLLAHSYARYLGDLSGGQVIKHRTAKAYGLDEQSNIGLSFYTFRQLGSSVPATSQGDMKKIKVWFKAGMDAGVGDDTKLKEALLREANTAFELNAGLLNDLSIDEKLQQPVVPILQPVPAEKTYSIATVFSVITAICLAHFLLVIGGFTGAKGYSKLLAAEQWVASLLS</sequence>